<comment type="subcellular location">
    <subcellularLocation>
        <location evidence="1">Cell membrane</location>
        <topology evidence="1">Multi-pass membrane protein</topology>
    </subcellularLocation>
</comment>
<reference evidence="9 10" key="1">
    <citation type="journal article" date="2011" name="Stand. Genomic Sci.">
        <title>Complete genome sequence of Treponema succinifaciens type strain (6091).</title>
        <authorList>
            <person name="Han C."/>
            <person name="Gronow S."/>
            <person name="Teshima H."/>
            <person name="Lapidus A."/>
            <person name="Nolan M."/>
            <person name="Lucas S."/>
            <person name="Hammon N."/>
            <person name="Deshpande S."/>
            <person name="Cheng J.F."/>
            <person name="Zeytun A."/>
            <person name="Tapia R."/>
            <person name="Goodwin L."/>
            <person name="Pitluck S."/>
            <person name="Liolios K."/>
            <person name="Pagani I."/>
            <person name="Ivanova N."/>
            <person name="Mavromatis K."/>
            <person name="Mikhailova N."/>
            <person name="Huntemann M."/>
            <person name="Pati A."/>
            <person name="Chen A."/>
            <person name="Palaniappan K."/>
            <person name="Land M."/>
            <person name="Hauser L."/>
            <person name="Brambilla E.M."/>
            <person name="Rohde M."/>
            <person name="Goker M."/>
            <person name="Woyke T."/>
            <person name="Bristow J."/>
            <person name="Eisen J.A."/>
            <person name="Markowitz V."/>
            <person name="Hugenholtz P."/>
            <person name="Kyrpides N.C."/>
            <person name="Klenk H.P."/>
            <person name="Detter J.C."/>
        </authorList>
    </citation>
    <scope>NUCLEOTIDE SEQUENCE [LARGE SCALE GENOMIC DNA]</scope>
    <source>
        <strain evidence="10">ATCC 33096 / DSM 2489 / 6091</strain>
    </source>
</reference>
<dbReference type="InterPro" id="IPR002656">
    <property type="entry name" value="Acyl_transf_3_dom"/>
</dbReference>
<feature type="transmembrane region" description="Helical" evidence="7">
    <location>
        <begin position="21"/>
        <end position="40"/>
    </location>
</feature>
<evidence type="ECO:0000313" key="10">
    <source>
        <dbReference type="Proteomes" id="UP000006852"/>
    </source>
</evidence>
<keyword evidence="3" id="KW-1003">Cell membrane</keyword>
<evidence type="ECO:0000256" key="1">
    <source>
        <dbReference type="ARBA" id="ARBA00004651"/>
    </source>
</evidence>
<reference evidence="10" key="2">
    <citation type="submission" date="2011-04" db="EMBL/GenBank/DDBJ databases">
        <title>The complete genome of chromosome of Treponema succinifaciens DSM 2489.</title>
        <authorList>
            <person name="Lucas S."/>
            <person name="Copeland A."/>
            <person name="Lapidus A."/>
            <person name="Bruce D."/>
            <person name="Goodwin L."/>
            <person name="Pitluck S."/>
            <person name="Peters L."/>
            <person name="Kyrpides N."/>
            <person name="Mavromatis K."/>
            <person name="Ivanova N."/>
            <person name="Ovchinnikova G."/>
            <person name="Teshima H."/>
            <person name="Detter J.C."/>
            <person name="Tapia R."/>
            <person name="Han C."/>
            <person name="Land M."/>
            <person name="Hauser L."/>
            <person name="Markowitz V."/>
            <person name="Cheng J.-F."/>
            <person name="Hugenholtz P."/>
            <person name="Woyke T."/>
            <person name="Wu D."/>
            <person name="Gronow S."/>
            <person name="Wellnitz S."/>
            <person name="Brambilla E."/>
            <person name="Klenk H.-P."/>
            <person name="Eisen J.A."/>
        </authorList>
    </citation>
    <scope>NUCLEOTIDE SEQUENCE [LARGE SCALE GENOMIC DNA]</scope>
    <source>
        <strain evidence="10">ATCC 33096 / DSM 2489 / 6091</strain>
    </source>
</reference>
<dbReference type="Proteomes" id="UP000006852">
    <property type="component" value="Chromosome"/>
</dbReference>
<dbReference type="KEGG" id="tsu:Tresu_0688"/>
<comment type="similarity">
    <text evidence="2">Belongs to the acyltransferase 3 family.</text>
</comment>
<dbReference type="AlphaFoldDB" id="F2NVB9"/>
<feature type="domain" description="Acyltransferase 3" evidence="8">
    <location>
        <begin position="21"/>
        <end position="344"/>
    </location>
</feature>
<proteinExistence type="inferred from homology"/>
<organism evidence="9 10">
    <name type="scientific">Treponema succinifaciens (strain ATCC 33096 / DSM 2489 / 6091)</name>
    <dbReference type="NCBI Taxonomy" id="869209"/>
    <lineage>
        <taxon>Bacteria</taxon>
        <taxon>Pseudomonadati</taxon>
        <taxon>Spirochaetota</taxon>
        <taxon>Spirochaetia</taxon>
        <taxon>Spirochaetales</taxon>
        <taxon>Treponemataceae</taxon>
        <taxon>Treponema</taxon>
    </lineage>
</organism>
<dbReference type="STRING" id="869209.Tresu_0688"/>
<feature type="transmembrane region" description="Helical" evidence="7">
    <location>
        <begin position="237"/>
        <end position="254"/>
    </location>
</feature>
<accession>F2NVB9</accession>
<dbReference type="GO" id="GO:0005886">
    <property type="term" value="C:plasma membrane"/>
    <property type="evidence" value="ECO:0007669"/>
    <property type="project" value="UniProtKB-SubCell"/>
</dbReference>
<dbReference type="PANTHER" id="PTHR40074">
    <property type="entry name" value="O-ACETYLTRANSFERASE WECH"/>
    <property type="match status" value="1"/>
</dbReference>
<evidence type="ECO:0000313" key="9">
    <source>
        <dbReference type="EMBL" id="AEB13629.1"/>
    </source>
</evidence>
<dbReference type="HOGENOM" id="CLU_054154_2_0_12"/>
<evidence type="ECO:0000259" key="8">
    <source>
        <dbReference type="Pfam" id="PF01757"/>
    </source>
</evidence>
<feature type="transmembrane region" description="Helical" evidence="7">
    <location>
        <begin position="159"/>
        <end position="179"/>
    </location>
</feature>
<evidence type="ECO:0000256" key="7">
    <source>
        <dbReference type="SAM" id="Phobius"/>
    </source>
</evidence>
<keyword evidence="5 7" id="KW-1133">Transmembrane helix</keyword>
<evidence type="ECO:0000256" key="4">
    <source>
        <dbReference type="ARBA" id="ARBA00022692"/>
    </source>
</evidence>
<evidence type="ECO:0000256" key="6">
    <source>
        <dbReference type="ARBA" id="ARBA00023136"/>
    </source>
</evidence>
<dbReference type="Pfam" id="PF01757">
    <property type="entry name" value="Acyl_transf_3"/>
    <property type="match status" value="1"/>
</dbReference>
<feature type="transmembrane region" description="Helical" evidence="7">
    <location>
        <begin position="261"/>
        <end position="280"/>
    </location>
</feature>
<evidence type="ECO:0000256" key="3">
    <source>
        <dbReference type="ARBA" id="ARBA00022475"/>
    </source>
</evidence>
<feature type="transmembrane region" description="Helical" evidence="7">
    <location>
        <begin position="104"/>
        <end position="121"/>
    </location>
</feature>
<feature type="transmembrane region" description="Helical" evidence="7">
    <location>
        <begin position="292"/>
        <end position="312"/>
    </location>
</feature>
<feature type="transmembrane region" description="Helical" evidence="7">
    <location>
        <begin position="324"/>
        <end position="348"/>
    </location>
</feature>
<dbReference type="GO" id="GO:0009246">
    <property type="term" value="P:enterobacterial common antigen biosynthetic process"/>
    <property type="evidence" value="ECO:0007669"/>
    <property type="project" value="TreeGrafter"/>
</dbReference>
<dbReference type="PANTHER" id="PTHR40074:SF2">
    <property type="entry name" value="O-ACETYLTRANSFERASE WECH"/>
    <property type="match status" value="1"/>
</dbReference>
<dbReference type="eggNOG" id="COG1835">
    <property type="taxonomic scope" value="Bacteria"/>
</dbReference>
<dbReference type="EMBL" id="CP002631">
    <property type="protein sequence ID" value="AEB13629.1"/>
    <property type="molecule type" value="Genomic_DNA"/>
</dbReference>
<keyword evidence="4 7" id="KW-0812">Transmembrane</keyword>
<dbReference type="GO" id="GO:0016413">
    <property type="term" value="F:O-acetyltransferase activity"/>
    <property type="evidence" value="ECO:0007669"/>
    <property type="project" value="TreeGrafter"/>
</dbReference>
<gene>
    <name evidence="9" type="ordered locus">Tresu_0688</name>
</gene>
<evidence type="ECO:0000256" key="5">
    <source>
        <dbReference type="ARBA" id="ARBA00022989"/>
    </source>
</evidence>
<sequence>MKTQILDKQSFQISEEDSKRITSLRFLLIVFVVFIHANLTPDDALNYYHYDFIQPKWIEVFKNFICNTLGGAAVPLFFLFASYLQFSKNDSYPTLLKKRSKSLLLPYILWTVITVILYFIAQSIPQTAPYFQNPINIVRAWKGFDWIKIFTYHNDIYPLVYQFWFLRDLMILIILSPILKYLCKKFAGGMLVFVSVFAIKGIPIFCVNTGALFFYIAGYYFAAYKISFFKIADKMKIYEYITLLALTIPFDLMFESKYNFGFIKTLISCLFFLKLSSSFIKHQNLYGKLKYLAGYSFFLYAVHTPLLGTSINKISQQIIPLHGILCLVQFLLASFLTIVFGTIFGILLNKICSPAFRLLNGGRK</sequence>
<feature type="transmembrane region" description="Helical" evidence="7">
    <location>
        <begin position="191"/>
        <end position="217"/>
    </location>
</feature>
<keyword evidence="6 7" id="KW-0472">Membrane</keyword>
<name>F2NVB9_TRES6</name>
<dbReference type="RefSeq" id="WP_013700933.1">
    <property type="nucleotide sequence ID" value="NC_015385.1"/>
</dbReference>
<feature type="transmembrane region" description="Helical" evidence="7">
    <location>
        <begin position="60"/>
        <end position="84"/>
    </location>
</feature>
<protein>
    <recommendedName>
        <fullName evidence="8">Acyltransferase 3 domain-containing protein</fullName>
    </recommendedName>
</protein>
<keyword evidence="10" id="KW-1185">Reference proteome</keyword>
<evidence type="ECO:0000256" key="2">
    <source>
        <dbReference type="ARBA" id="ARBA00007400"/>
    </source>
</evidence>
<dbReference type="OrthoDB" id="265992at2"/>
<dbReference type="GeneID" id="302997883"/>